<evidence type="ECO:0000256" key="1">
    <source>
        <dbReference type="ARBA" id="ARBA00022801"/>
    </source>
</evidence>
<dbReference type="Proteomes" id="UP000005801">
    <property type="component" value="Unassembled WGS sequence"/>
</dbReference>
<evidence type="ECO:0000313" key="3">
    <source>
        <dbReference type="EMBL" id="EDM76713.1"/>
    </source>
</evidence>
<organism evidence="3 4">
    <name type="scientific">Plesiocystis pacifica SIR-1</name>
    <dbReference type="NCBI Taxonomy" id="391625"/>
    <lineage>
        <taxon>Bacteria</taxon>
        <taxon>Pseudomonadati</taxon>
        <taxon>Myxococcota</taxon>
        <taxon>Polyangia</taxon>
        <taxon>Nannocystales</taxon>
        <taxon>Nannocystaceae</taxon>
        <taxon>Plesiocystis</taxon>
    </lineage>
</organism>
<dbReference type="Gene3D" id="3.40.50.850">
    <property type="entry name" value="Isochorismatase-like"/>
    <property type="match status" value="1"/>
</dbReference>
<dbReference type="InterPro" id="IPR000868">
    <property type="entry name" value="Isochorismatase-like_dom"/>
</dbReference>
<gene>
    <name evidence="3" type="ORF">PPSIR1_33701</name>
</gene>
<keyword evidence="1" id="KW-0378">Hydrolase</keyword>
<reference evidence="3 4" key="1">
    <citation type="submission" date="2007-06" db="EMBL/GenBank/DDBJ databases">
        <authorList>
            <person name="Shimkets L."/>
            <person name="Ferriera S."/>
            <person name="Johnson J."/>
            <person name="Kravitz S."/>
            <person name="Beeson K."/>
            <person name="Sutton G."/>
            <person name="Rogers Y.-H."/>
            <person name="Friedman R."/>
            <person name="Frazier M."/>
            <person name="Venter J.C."/>
        </authorList>
    </citation>
    <scope>NUCLEOTIDE SEQUENCE [LARGE SCALE GENOMIC DNA]</scope>
    <source>
        <strain evidence="3 4">SIR-1</strain>
    </source>
</reference>
<proteinExistence type="predicted"/>
<feature type="domain" description="Isochorismatase-like" evidence="2">
    <location>
        <begin position="33"/>
        <end position="233"/>
    </location>
</feature>
<accession>A6GBK7</accession>
<comment type="caution">
    <text evidence="3">The sequence shown here is derived from an EMBL/GenBank/DDBJ whole genome shotgun (WGS) entry which is preliminary data.</text>
</comment>
<evidence type="ECO:0000259" key="2">
    <source>
        <dbReference type="Pfam" id="PF00857"/>
    </source>
</evidence>
<dbReference type="RefSeq" id="WP_006974098.1">
    <property type="nucleotide sequence ID" value="NZ_ABCS01000059.1"/>
</dbReference>
<keyword evidence="4" id="KW-1185">Reference proteome</keyword>
<sequence>MTTHETPSTFVTLTTREDLGLPRPGVTLDPARTAIVIIDPQNDFLSPDGVAWGVVGASVTENRTVENIEALFEVGQRLQVPVFVSPHYYYAHDHQWLIEGALEKLMHDIQMFDRKGALSLEGFEGSGADWLERYEPFIAGDNVVVTTPHKVYGPETNDLVLQLRKRGITTVLLGGMSANLCTESHMRELIEQGFEVGVVADATAGARTPAGDAYAAALTNFHYIASAVVSTEEAVAGLERAFAR</sequence>
<dbReference type="PANTHER" id="PTHR43540:SF16">
    <property type="entry name" value="ISOCHORISMATASE-LIKE DOMAIN-CONTAINING PROTEIN"/>
    <property type="match status" value="1"/>
</dbReference>
<dbReference type="eggNOG" id="COG1335">
    <property type="taxonomic scope" value="Bacteria"/>
</dbReference>
<dbReference type="SUPFAM" id="SSF52499">
    <property type="entry name" value="Isochorismatase-like hydrolases"/>
    <property type="match status" value="1"/>
</dbReference>
<name>A6GBK7_9BACT</name>
<dbReference type="InterPro" id="IPR036380">
    <property type="entry name" value="Isochorismatase-like_sf"/>
</dbReference>
<protein>
    <submittedName>
        <fullName evidence="3">Isochorismatase family protein</fullName>
    </submittedName>
</protein>
<dbReference type="STRING" id="391625.PPSIR1_33701"/>
<evidence type="ECO:0000313" key="4">
    <source>
        <dbReference type="Proteomes" id="UP000005801"/>
    </source>
</evidence>
<dbReference type="Pfam" id="PF00857">
    <property type="entry name" value="Isochorismatase"/>
    <property type="match status" value="1"/>
</dbReference>
<dbReference type="EMBL" id="ABCS01000059">
    <property type="protein sequence ID" value="EDM76713.1"/>
    <property type="molecule type" value="Genomic_DNA"/>
</dbReference>
<dbReference type="CDD" id="cd00431">
    <property type="entry name" value="cysteine_hydrolases"/>
    <property type="match status" value="1"/>
</dbReference>
<dbReference type="OrthoDB" id="9807387at2"/>
<dbReference type="GO" id="GO:0016787">
    <property type="term" value="F:hydrolase activity"/>
    <property type="evidence" value="ECO:0007669"/>
    <property type="project" value="UniProtKB-KW"/>
</dbReference>
<dbReference type="PANTHER" id="PTHR43540">
    <property type="entry name" value="PEROXYUREIDOACRYLATE/UREIDOACRYLATE AMIDOHYDROLASE-RELATED"/>
    <property type="match status" value="1"/>
</dbReference>
<dbReference type="InterPro" id="IPR050272">
    <property type="entry name" value="Isochorismatase-like_hydrls"/>
</dbReference>
<dbReference type="AlphaFoldDB" id="A6GBK7"/>